<reference evidence="2" key="2">
    <citation type="submission" date="2020-09" db="EMBL/GenBank/DDBJ databases">
        <authorList>
            <person name="Sun Q."/>
            <person name="Zhou Y."/>
        </authorList>
    </citation>
    <scope>NUCLEOTIDE SEQUENCE</scope>
    <source>
        <strain evidence="2">CGMCC 1.12408</strain>
    </source>
</reference>
<organism evidence="2 3">
    <name type="scientific">Ornithinibacillus halotolerans</name>
    <dbReference type="NCBI Taxonomy" id="1274357"/>
    <lineage>
        <taxon>Bacteria</taxon>
        <taxon>Bacillati</taxon>
        <taxon>Bacillota</taxon>
        <taxon>Bacilli</taxon>
        <taxon>Bacillales</taxon>
        <taxon>Bacillaceae</taxon>
        <taxon>Ornithinibacillus</taxon>
    </lineage>
</organism>
<dbReference type="Gene3D" id="1.20.120.450">
    <property type="entry name" value="dinb family like domain"/>
    <property type="match status" value="1"/>
</dbReference>
<evidence type="ECO:0000313" key="3">
    <source>
        <dbReference type="Proteomes" id="UP000613512"/>
    </source>
</evidence>
<dbReference type="InterPro" id="IPR024775">
    <property type="entry name" value="DinB-like"/>
</dbReference>
<evidence type="ECO:0000313" key="2">
    <source>
        <dbReference type="EMBL" id="GGA71380.1"/>
    </source>
</evidence>
<dbReference type="SUPFAM" id="SSF109854">
    <property type="entry name" value="DinB/YfiT-like putative metalloenzymes"/>
    <property type="match status" value="1"/>
</dbReference>
<sequence length="165" mass="18807">MKKLITDNFNKTHKELIALIERLTEAELNARPNANTWSIAMVCHHIALVEFATIKAVRYGLKEEKDTKSEQKDLSIMLDRTKKFSAPKVVEPGGGPFELQELVEMLNNARDSLNRTLDSMGDQSILEEKSVFHPALGLLPLNQWIEVLPLHEERHLEQIKDLLGK</sequence>
<dbReference type="RefSeq" id="WP_188383971.1">
    <property type="nucleotide sequence ID" value="NZ_BMEY01000006.1"/>
</dbReference>
<keyword evidence="3" id="KW-1185">Reference proteome</keyword>
<protein>
    <submittedName>
        <fullName evidence="2">PadR family transcriptional regulator</fullName>
    </submittedName>
</protein>
<dbReference type="Pfam" id="PF12867">
    <property type="entry name" value="DinB_2"/>
    <property type="match status" value="1"/>
</dbReference>
<comment type="caution">
    <text evidence="2">The sequence shown here is derived from an EMBL/GenBank/DDBJ whole genome shotgun (WGS) entry which is preliminary data.</text>
</comment>
<dbReference type="EMBL" id="BMEY01000006">
    <property type="protein sequence ID" value="GGA71380.1"/>
    <property type="molecule type" value="Genomic_DNA"/>
</dbReference>
<dbReference type="Proteomes" id="UP000613512">
    <property type="component" value="Unassembled WGS sequence"/>
</dbReference>
<name>A0A916RV80_9BACI</name>
<accession>A0A916RV80</accession>
<dbReference type="InterPro" id="IPR034660">
    <property type="entry name" value="DinB/YfiT-like"/>
</dbReference>
<dbReference type="AlphaFoldDB" id="A0A916RV80"/>
<reference evidence="2" key="1">
    <citation type="journal article" date="2014" name="Int. J. Syst. Evol. Microbiol.">
        <title>Complete genome sequence of Corynebacterium casei LMG S-19264T (=DSM 44701T), isolated from a smear-ripened cheese.</title>
        <authorList>
            <consortium name="US DOE Joint Genome Institute (JGI-PGF)"/>
            <person name="Walter F."/>
            <person name="Albersmeier A."/>
            <person name="Kalinowski J."/>
            <person name="Ruckert C."/>
        </authorList>
    </citation>
    <scope>NUCLEOTIDE SEQUENCE</scope>
    <source>
        <strain evidence="2">CGMCC 1.12408</strain>
    </source>
</reference>
<evidence type="ECO:0000259" key="1">
    <source>
        <dbReference type="Pfam" id="PF12867"/>
    </source>
</evidence>
<proteinExistence type="predicted"/>
<gene>
    <name evidence="2" type="ORF">GCM10008025_14100</name>
</gene>
<feature type="domain" description="DinB-like" evidence="1">
    <location>
        <begin position="9"/>
        <end position="159"/>
    </location>
</feature>